<dbReference type="AlphaFoldDB" id="A0A450TDR2"/>
<name>A0A450TDR2_9GAMM</name>
<dbReference type="EMBL" id="CAADEY010000126">
    <property type="protein sequence ID" value="VFJ65122.1"/>
    <property type="molecule type" value="Genomic_DNA"/>
</dbReference>
<accession>A0A450TDR2</accession>
<sequence>MADAPCDLFEIALHLPARPDVEARRQERFIQHHLATWQHLLDPGDGKTGMVTQILFPLQLDRNIQYAGHDGLFPRGETGIIGKRDLRVYETGRGCALFEVYRRNPRLAQRHGQIDQPLFDINGDVDNGWEGTRVGQIEWRAIGKDAPAMGQAELPETKIIPVERQGSESPGKPHRLSTGELGQPFQITGLLLKMLRVKEQSFRP</sequence>
<gene>
    <name evidence="1" type="ORF">BECKDK2373C_GA0170839_11262</name>
</gene>
<evidence type="ECO:0000313" key="1">
    <source>
        <dbReference type="EMBL" id="VFJ65122.1"/>
    </source>
</evidence>
<reference evidence="1" key="1">
    <citation type="submission" date="2019-02" db="EMBL/GenBank/DDBJ databases">
        <authorList>
            <person name="Gruber-Vodicka R. H."/>
            <person name="Seah K. B. B."/>
        </authorList>
    </citation>
    <scope>NUCLEOTIDE SEQUENCE</scope>
    <source>
        <strain evidence="1">BECK_DK161</strain>
    </source>
</reference>
<proteinExistence type="predicted"/>
<organism evidence="1">
    <name type="scientific">Candidatus Kentrum sp. DK</name>
    <dbReference type="NCBI Taxonomy" id="2126562"/>
    <lineage>
        <taxon>Bacteria</taxon>
        <taxon>Pseudomonadati</taxon>
        <taxon>Pseudomonadota</taxon>
        <taxon>Gammaproteobacteria</taxon>
        <taxon>Candidatus Kentrum</taxon>
    </lineage>
</organism>
<protein>
    <submittedName>
        <fullName evidence="1">Uncharacterized protein</fullName>
    </submittedName>
</protein>